<dbReference type="Pfam" id="PF09425">
    <property type="entry name" value="Jas_motif"/>
    <property type="match status" value="1"/>
</dbReference>
<evidence type="ECO:0000313" key="6">
    <source>
        <dbReference type="Proteomes" id="UP001367508"/>
    </source>
</evidence>
<evidence type="ECO:0000259" key="4">
    <source>
        <dbReference type="PROSITE" id="PS51320"/>
    </source>
</evidence>
<reference evidence="5 6" key="1">
    <citation type="submission" date="2024-01" db="EMBL/GenBank/DDBJ databases">
        <title>The genomes of 5 underutilized Papilionoideae crops provide insights into root nodulation and disease resistanc.</title>
        <authorList>
            <person name="Jiang F."/>
        </authorList>
    </citation>
    <scope>NUCLEOTIDE SEQUENCE [LARGE SCALE GENOMIC DNA]</scope>
    <source>
        <strain evidence="5">LVBAO_FW01</strain>
        <tissue evidence="5">Leaves</tissue>
    </source>
</reference>
<dbReference type="EMBL" id="JAYMYQ010000001">
    <property type="protein sequence ID" value="KAK7359475.1"/>
    <property type="molecule type" value="Genomic_DNA"/>
</dbReference>
<keyword evidence="6" id="KW-1185">Reference proteome</keyword>
<feature type="region of interest" description="Disordered" evidence="3">
    <location>
        <begin position="122"/>
        <end position="171"/>
    </location>
</feature>
<protein>
    <recommendedName>
        <fullName evidence="2">Protein TIFY</fullName>
    </recommendedName>
    <alternativeName>
        <fullName evidence="2">Jasmonate ZIM domain-containing protein</fullName>
    </alternativeName>
</protein>
<dbReference type="InterPro" id="IPR018467">
    <property type="entry name" value="CCT_CS"/>
</dbReference>
<accession>A0AAN9MR80</accession>
<keyword evidence="2" id="KW-1184">Jasmonic acid signaling pathway</keyword>
<dbReference type="GO" id="GO:0031347">
    <property type="term" value="P:regulation of defense response"/>
    <property type="evidence" value="ECO:0007669"/>
    <property type="project" value="UniProtKB-UniRule"/>
</dbReference>
<feature type="domain" description="Tify" evidence="4">
    <location>
        <begin position="82"/>
        <end position="116"/>
    </location>
</feature>
<dbReference type="GO" id="GO:0005634">
    <property type="term" value="C:nucleus"/>
    <property type="evidence" value="ECO:0007669"/>
    <property type="project" value="UniProtKB-SubCell"/>
</dbReference>
<feature type="compositionally biased region" description="Polar residues" evidence="3">
    <location>
        <begin position="125"/>
        <end position="141"/>
    </location>
</feature>
<dbReference type="PROSITE" id="PS51320">
    <property type="entry name" value="TIFY"/>
    <property type="match status" value="1"/>
</dbReference>
<comment type="domain">
    <text evidence="2">The jas domain is required for interaction with COI1.</text>
</comment>
<name>A0AAN9MR80_CANGL</name>
<evidence type="ECO:0000256" key="3">
    <source>
        <dbReference type="SAM" id="MobiDB-lite"/>
    </source>
</evidence>
<dbReference type="InterPro" id="IPR040390">
    <property type="entry name" value="TIFY/JAZ"/>
</dbReference>
<dbReference type="InterPro" id="IPR010399">
    <property type="entry name" value="Tify_dom"/>
</dbReference>
<comment type="function">
    <text evidence="2">Repressor of jasmonate responses.</text>
</comment>
<comment type="caution">
    <text evidence="5">The sequence shown here is derived from an EMBL/GenBank/DDBJ whole genome shotgun (WGS) entry which is preliminary data.</text>
</comment>
<comment type="subcellular location">
    <subcellularLocation>
        <location evidence="2">Nucleus</location>
    </subcellularLocation>
</comment>
<dbReference type="AlphaFoldDB" id="A0AAN9MR80"/>
<evidence type="ECO:0000313" key="5">
    <source>
        <dbReference type="EMBL" id="KAK7359475.1"/>
    </source>
</evidence>
<dbReference type="Pfam" id="PF06200">
    <property type="entry name" value="tify"/>
    <property type="match status" value="1"/>
</dbReference>
<dbReference type="PANTHER" id="PTHR33077:SF147">
    <property type="entry name" value="PROTEIN TIFY"/>
    <property type="match status" value="1"/>
</dbReference>
<evidence type="ECO:0000256" key="1">
    <source>
        <dbReference type="ARBA" id="ARBA00008614"/>
    </source>
</evidence>
<evidence type="ECO:0000256" key="2">
    <source>
        <dbReference type="RuleBase" id="RU369065"/>
    </source>
</evidence>
<gene>
    <name evidence="5" type="ORF">VNO77_01435</name>
</gene>
<organism evidence="5 6">
    <name type="scientific">Canavalia gladiata</name>
    <name type="common">Sword bean</name>
    <name type="synonym">Dolichos gladiatus</name>
    <dbReference type="NCBI Taxonomy" id="3824"/>
    <lineage>
        <taxon>Eukaryota</taxon>
        <taxon>Viridiplantae</taxon>
        <taxon>Streptophyta</taxon>
        <taxon>Embryophyta</taxon>
        <taxon>Tracheophyta</taxon>
        <taxon>Spermatophyta</taxon>
        <taxon>Magnoliopsida</taxon>
        <taxon>eudicotyledons</taxon>
        <taxon>Gunneridae</taxon>
        <taxon>Pentapetalae</taxon>
        <taxon>rosids</taxon>
        <taxon>fabids</taxon>
        <taxon>Fabales</taxon>
        <taxon>Fabaceae</taxon>
        <taxon>Papilionoideae</taxon>
        <taxon>50 kb inversion clade</taxon>
        <taxon>NPAAA clade</taxon>
        <taxon>indigoferoid/millettioid clade</taxon>
        <taxon>Phaseoleae</taxon>
        <taxon>Canavalia</taxon>
    </lineage>
</organism>
<keyword evidence="2" id="KW-0539">Nucleus</keyword>
<dbReference type="Proteomes" id="UP001367508">
    <property type="component" value="Unassembled WGS sequence"/>
</dbReference>
<comment type="similarity">
    <text evidence="1 2">Belongs to the TIFY/JAZ family.</text>
</comment>
<dbReference type="SMART" id="SM00979">
    <property type="entry name" value="TIFY"/>
    <property type="match status" value="1"/>
</dbReference>
<sequence>MTLTKERCKLTISCRVLCTAPLALVDVVISLTSSRRPHVLQMLKSVEHNCNLELRLFPPSRSDLRPIMEAEVNESPQQVHHQQQQNHPLTIFYDGKICVSDVTEYQARSILMLANKEIEERMKTPNGSEPSSPLQSHNLHSPGTGLSMKRSLQRFLQKRKNRNQETSPYRH</sequence>
<proteinExistence type="inferred from homology"/>
<dbReference type="PANTHER" id="PTHR33077">
    <property type="entry name" value="PROTEIN TIFY 4A-RELATED-RELATED"/>
    <property type="match status" value="1"/>
</dbReference>
<dbReference type="GO" id="GO:0009611">
    <property type="term" value="P:response to wounding"/>
    <property type="evidence" value="ECO:0007669"/>
    <property type="project" value="UniProtKB-UniRule"/>
</dbReference>
<dbReference type="GO" id="GO:2000022">
    <property type="term" value="P:regulation of jasmonic acid mediated signaling pathway"/>
    <property type="evidence" value="ECO:0007669"/>
    <property type="project" value="UniProtKB-UniRule"/>
</dbReference>